<dbReference type="EMBL" id="JAUTBA010000001">
    <property type="protein sequence ID" value="MDQ1151919.1"/>
    <property type="molecule type" value="Genomic_DNA"/>
</dbReference>
<comment type="caution">
    <text evidence="1">The sequence shown here is derived from an EMBL/GenBank/DDBJ whole genome shotgun (WGS) entry which is preliminary data.</text>
</comment>
<name>A0ABU0UAR4_9SPHI</name>
<gene>
    <name evidence="1" type="ORF">QE382_003903</name>
</gene>
<proteinExistence type="predicted"/>
<evidence type="ECO:0000313" key="1">
    <source>
        <dbReference type="EMBL" id="MDQ1151919.1"/>
    </source>
</evidence>
<keyword evidence="2" id="KW-1185">Reference proteome</keyword>
<sequence>MAKVFRLFDDTPMTHWQSRSTDYSSVIIEKIISPDGDQSSILPTSIPSPFARLDLFNTAFRYFNDANNRLDGYTNNHKLVSDCLDLLELLYNKDSINGELTIKVWDKQRDLAKLTDSSYSRHQLLGRTLDLFLKQDDEAFNFDQLHRIYIFYFNHKIIGATSPKTMVFTSANDLGFAQVTLHDRKLFTEPASLKNRDEDFIFYLMAFFKENPSLSRYMPTFYDYVKRNVKEKMEQDKTFMAAINALDVQFLENKTTIDGNDYVVEVFNVPFRTKSVKNIQERIGRESQFLIHASKTVSGLPPMVLATNGNLGMLDYLYQGIKWDVNTKVPPPADDMLDVRILPGKDVKYPYLTVDDFLEQDIYETPYEINKDAFFDGNFTNESDQQGIGYLLPLKKTFFTYFSEEDLIKRSFSGKKIIEIIKKKSSVNVKLRIPIDGGRHVVELEKKYETTDINPQKGKIIPCAKYFQLFPIQKANVNPNYYMQVVDGGVNDYSHSFQLAFDGRQADFRSMKAKRDSRNGSFYNTYYFRFKEDFNAISFKEEDSDNANYLIPLWRNERHTGGAYTFAIDFGTSNTHVEYSVNNSAPSPLNLPSDKNGFATSFNKLDTSISSLHEIQNHKDIEFIVENISSESNYNFPIRTVILDYNNFDPTNFQTILDYNIGFTYEKTSMPSLNNVKAITNLKWVNGIEDIEGEARMRSFLEQLIIMCKTKVLVERGDISKTRFTWTYPLSYGQYKINLMAGLMEELAEQHFGPGIECIKLSESIAPFYSIASTGKILGTSNTILSLDIGGGTIDSVVYQNRKVITISSVLFGANYLYSGGYTTDLRSNGFYRLGSKFFTGLSNVNSYHNLKEIGETIEQSGKIDDIIAYYFSLDKKKELQNVNNKSFNAFLAMHANERAVFLFYLASIIYNSVTAMKIAGISAPSYLTFSGTGSKFLSIIDKSSSKESIVIYATAIINAVYGLQDSSEKMRVKVLVPDSPKELTSKGAINVLEEGEEVLAELSINSLDEKFRSYLGDKEQTIISNDNRLTYEDLGSQFNESVYQAYSEFVSLFFQLPGINYKNDFGIDYDLKRKFESILLDKKVAIEFLEAGLAQRTKQVSATDIVSDNLSFYIVRGMLGEMLNKLQEDENW</sequence>
<dbReference type="RefSeq" id="WP_307187330.1">
    <property type="nucleotide sequence ID" value="NZ_JAUTBA010000001.1"/>
</dbReference>
<evidence type="ECO:0000313" key="2">
    <source>
        <dbReference type="Proteomes" id="UP001244640"/>
    </source>
</evidence>
<reference evidence="1 2" key="1">
    <citation type="submission" date="2023-07" db="EMBL/GenBank/DDBJ databases">
        <title>Functional and genomic diversity of the sorghum phyllosphere microbiome.</title>
        <authorList>
            <person name="Shade A."/>
        </authorList>
    </citation>
    <scope>NUCLEOTIDE SEQUENCE [LARGE SCALE GENOMIC DNA]</scope>
    <source>
        <strain evidence="1 2">SORGH_AS_0892</strain>
    </source>
</reference>
<dbReference type="Proteomes" id="UP001244640">
    <property type="component" value="Unassembled WGS sequence"/>
</dbReference>
<protein>
    <recommendedName>
        <fullName evidence="3">Virulence factor SrfB</fullName>
    </recommendedName>
</protein>
<accession>A0ABU0UAR4</accession>
<organism evidence="1 2">
    <name type="scientific">Sphingobacterium zeae</name>
    <dbReference type="NCBI Taxonomy" id="1776859"/>
    <lineage>
        <taxon>Bacteria</taxon>
        <taxon>Pseudomonadati</taxon>
        <taxon>Bacteroidota</taxon>
        <taxon>Sphingobacteriia</taxon>
        <taxon>Sphingobacteriales</taxon>
        <taxon>Sphingobacteriaceae</taxon>
        <taxon>Sphingobacterium</taxon>
    </lineage>
</organism>
<evidence type="ECO:0008006" key="3">
    <source>
        <dbReference type="Google" id="ProtNLM"/>
    </source>
</evidence>